<evidence type="ECO:0000256" key="3">
    <source>
        <dbReference type="SAM" id="MobiDB-lite"/>
    </source>
</evidence>
<reference evidence="5" key="1">
    <citation type="submission" date="2020-07" db="EMBL/GenBank/DDBJ databases">
        <title>Genome sequence and genetic diversity analysis of an under-domesticated orphan crop, white fonio (Digitaria exilis).</title>
        <authorList>
            <person name="Bennetzen J.L."/>
            <person name="Chen S."/>
            <person name="Ma X."/>
            <person name="Wang X."/>
            <person name="Yssel A.E.J."/>
            <person name="Chaluvadi S.R."/>
            <person name="Johnson M."/>
            <person name="Gangashetty P."/>
            <person name="Hamidou F."/>
            <person name="Sanogo M.D."/>
            <person name="Zwaenepoel A."/>
            <person name="Wallace J."/>
            <person name="Van De Peer Y."/>
            <person name="Van Deynze A."/>
        </authorList>
    </citation>
    <scope>NUCLEOTIDE SEQUENCE</scope>
    <source>
        <tissue evidence="5">Leaves</tissue>
    </source>
</reference>
<dbReference type="InterPro" id="IPR014977">
    <property type="entry name" value="WRC_dom"/>
</dbReference>
<dbReference type="OrthoDB" id="686202at2759"/>
<feature type="compositionally biased region" description="Polar residues" evidence="3">
    <location>
        <begin position="15"/>
        <end position="24"/>
    </location>
</feature>
<feature type="region of interest" description="Disordered" evidence="3">
    <location>
        <begin position="146"/>
        <end position="169"/>
    </location>
</feature>
<dbReference type="PROSITE" id="PS51667">
    <property type="entry name" value="WRC"/>
    <property type="match status" value="1"/>
</dbReference>
<dbReference type="PANTHER" id="PTHR34122:SF1">
    <property type="entry name" value="EXPRESSED PROTEIN"/>
    <property type="match status" value="1"/>
</dbReference>
<evidence type="ECO:0000313" key="5">
    <source>
        <dbReference type="EMBL" id="KAF8783927.1"/>
    </source>
</evidence>
<feature type="domain" description="WRC" evidence="4">
    <location>
        <begin position="173"/>
        <end position="217"/>
    </location>
</feature>
<name>A0A835FZD9_9POAL</name>
<accession>A0A835FZD9</accession>
<evidence type="ECO:0000313" key="6">
    <source>
        <dbReference type="Proteomes" id="UP000636709"/>
    </source>
</evidence>
<dbReference type="Pfam" id="PF08879">
    <property type="entry name" value="WRC"/>
    <property type="match status" value="1"/>
</dbReference>
<dbReference type="EMBL" id="JACEFO010000035">
    <property type="protein sequence ID" value="KAF8783927.1"/>
    <property type="molecule type" value="Genomic_DNA"/>
</dbReference>
<dbReference type="PANTHER" id="PTHR34122">
    <property type="entry name" value="EXPRESSED PROTEIN-RELATED"/>
    <property type="match status" value="1"/>
</dbReference>
<keyword evidence="1" id="KW-0539">Nucleus</keyword>
<evidence type="ECO:0000256" key="2">
    <source>
        <dbReference type="PROSITE-ProRule" id="PRU01002"/>
    </source>
</evidence>
<gene>
    <name evidence="5" type="ORF">HU200_000100</name>
</gene>
<comment type="caution">
    <text evidence="2">Lacks conserved residue(s) required for the propagation of feature annotation.</text>
</comment>
<sequence>MRIRRRPQPALQLGSDPSTSTAPQQGRGWPEAAAGEDREARPLHAAADLGRGSEVVARRLALPQVRRLLLPAAPARSHARGGGNDCMSCTCRFSSVSNGYHSLDQEDSVACVGAKSDQPMAAKAEEPVTTTSNGDLQLTVPTPAVTVKEEEKASSNGNGGGGGAKKRRGPAVLLEGSRCSRVNGRGWRCSQPTLVGYSLCEHHLGKGRMRSAAAAAAAARGRLGRTEHVTRIPTVAVAPAPPKAEAPASLPPC</sequence>
<evidence type="ECO:0000256" key="1">
    <source>
        <dbReference type="ARBA" id="ARBA00023242"/>
    </source>
</evidence>
<protein>
    <recommendedName>
        <fullName evidence="4">WRC domain-containing protein</fullName>
    </recommendedName>
</protein>
<dbReference type="AlphaFoldDB" id="A0A835FZD9"/>
<feature type="region of interest" description="Disordered" evidence="3">
    <location>
        <begin position="1"/>
        <end position="39"/>
    </location>
</feature>
<dbReference type="Proteomes" id="UP000636709">
    <property type="component" value="Unassembled WGS sequence"/>
</dbReference>
<evidence type="ECO:0000259" key="4">
    <source>
        <dbReference type="PROSITE" id="PS51667"/>
    </source>
</evidence>
<organism evidence="5 6">
    <name type="scientific">Digitaria exilis</name>
    <dbReference type="NCBI Taxonomy" id="1010633"/>
    <lineage>
        <taxon>Eukaryota</taxon>
        <taxon>Viridiplantae</taxon>
        <taxon>Streptophyta</taxon>
        <taxon>Embryophyta</taxon>
        <taxon>Tracheophyta</taxon>
        <taxon>Spermatophyta</taxon>
        <taxon>Magnoliopsida</taxon>
        <taxon>Liliopsida</taxon>
        <taxon>Poales</taxon>
        <taxon>Poaceae</taxon>
        <taxon>PACMAD clade</taxon>
        <taxon>Panicoideae</taxon>
        <taxon>Panicodae</taxon>
        <taxon>Paniceae</taxon>
        <taxon>Anthephorinae</taxon>
        <taxon>Digitaria</taxon>
    </lineage>
</organism>
<comment type="caution">
    <text evidence="5">The sequence shown here is derived from an EMBL/GenBank/DDBJ whole genome shotgun (WGS) entry which is preliminary data.</text>
</comment>
<keyword evidence="6" id="KW-1185">Reference proteome</keyword>
<proteinExistence type="predicted"/>